<comment type="similarity">
    <text evidence="1">Belongs to the Rv1128c/1148c/1588c/1702c/1945/3466 family.</text>
</comment>
<reference evidence="4 5" key="1">
    <citation type="submission" date="2018-10" db="EMBL/GenBank/DDBJ databases">
        <title>Isolation, diversity and antibacterial activity of antinobacteria from the wheat rhizosphere soil.</title>
        <authorList>
            <person name="Sun T."/>
        </authorList>
    </citation>
    <scope>NUCLEOTIDE SEQUENCE [LARGE SCALE GENOMIC DNA]</scope>
    <source>
        <strain evidence="4 5">SJ-23</strain>
    </source>
</reference>
<dbReference type="InterPro" id="IPR003615">
    <property type="entry name" value="HNH_nuc"/>
</dbReference>
<dbReference type="GO" id="GO:0008270">
    <property type="term" value="F:zinc ion binding"/>
    <property type="evidence" value="ECO:0007669"/>
    <property type="project" value="InterPro"/>
</dbReference>
<dbReference type="Pfam" id="PF02720">
    <property type="entry name" value="DUF222"/>
    <property type="match status" value="1"/>
</dbReference>
<feature type="region of interest" description="Disordered" evidence="2">
    <location>
        <begin position="451"/>
        <end position="500"/>
    </location>
</feature>
<gene>
    <name evidence="4" type="ORF">EDM22_17160</name>
</gene>
<keyword evidence="4" id="KW-0540">Nuclease</keyword>
<organism evidence="4 5">
    <name type="scientific">Agromyces tardus</name>
    <dbReference type="NCBI Taxonomy" id="2583849"/>
    <lineage>
        <taxon>Bacteria</taxon>
        <taxon>Bacillati</taxon>
        <taxon>Actinomycetota</taxon>
        <taxon>Actinomycetes</taxon>
        <taxon>Micrococcales</taxon>
        <taxon>Microbacteriaceae</taxon>
        <taxon>Agromyces</taxon>
    </lineage>
</organism>
<proteinExistence type="inferred from homology"/>
<dbReference type="SMART" id="SM00507">
    <property type="entry name" value="HNHc"/>
    <property type="match status" value="1"/>
</dbReference>
<dbReference type="OrthoDB" id="3261064at2"/>
<keyword evidence="4" id="KW-0378">Hydrolase</keyword>
<dbReference type="CDD" id="cd00085">
    <property type="entry name" value="HNHc"/>
    <property type="match status" value="1"/>
</dbReference>
<dbReference type="InterPro" id="IPR003870">
    <property type="entry name" value="DUF222"/>
</dbReference>
<name>A0A3M8A2V3_9MICO</name>
<sequence length="500" mass="54013">MKSKSPTSNSVHEYIDDQRFRGHSNVGGCCLDGLMPGTLELPTHTALQFELASIAAFEGMLRQLHADQYRRIQRARELAAEVDGVTASSTTRERDMATRSFVAELATTLGQHEASAARLVTEAERLTGPRSATLGALGAGELSLTQLRSVLELTQAVPAEVADAVERVALDAAAAAEAAGGASTNAEVRRRMRQVRERMHPEPLADRRARAASERRVCVEPAPDGMAWLSMFLEAERAIAIDHRLDVLAAREASGDSRTAAQRAADLAADLLLGGALPDDERTRSGLAALTGAVQPRINVTVPVLTLLGLDDEPADLEEYGPIDADTARRLAGHAPSMRRILVHPETGVALSYGREHYRAPSDLDGFVRVRDGRCRFPGCSRRADRADLDHTTAWEHGGQTADANLAALCRRHHRLKHESGWRVAHEPGGVMRWSSPAGHVLRTWPERPFVPVRAGEGADPPGTSGSADPLPPPPPPAFGDRFDDEWRSVLEDAAEPAPF</sequence>
<dbReference type="Proteomes" id="UP000275048">
    <property type="component" value="Unassembled WGS sequence"/>
</dbReference>
<dbReference type="AlphaFoldDB" id="A0A3M8A2V3"/>
<comment type="caution">
    <text evidence="4">The sequence shown here is derived from an EMBL/GenBank/DDBJ whole genome shotgun (WGS) entry which is preliminary data.</text>
</comment>
<evidence type="ECO:0000259" key="3">
    <source>
        <dbReference type="SMART" id="SM00507"/>
    </source>
</evidence>
<dbReference type="Gene3D" id="1.10.30.50">
    <property type="match status" value="1"/>
</dbReference>
<protein>
    <submittedName>
        <fullName evidence="4">HNH endonuclease</fullName>
    </submittedName>
</protein>
<dbReference type="Pfam" id="PF01844">
    <property type="entry name" value="HNH"/>
    <property type="match status" value="1"/>
</dbReference>
<dbReference type="EMBL" id="RHHB01000057">
    <property type="protein sequence ID" value="RNB45047.1"/>
    <property type="molecule type" value="Genomic_DNA"/>
</dbReference>
<keyword evidence="4" id="KW-0255">Endonuclease</keyword>
<evidence type="ECO:0000313" key="4">
    <source>
        <dbReference type="EMBL" id="RNB45047.1"/>
    </source>
</evidence>
<dbReference type="InterPro" id="IPR002711">
    <property type="entry name" value="HNH"/>
</dbReference>
<evidence type="ECO:0000256" key="1">
    <source>
        <dbReference type="ARBA" id="ARBA00023450"/>
    </source>
</evidence>
<dbReference type="GO" id="GO:0003676">
    <property type="term" value="F:nucleic acid binding"/>
    <property type="evidence" value="ECO:0007669"/>
    <property type="project" value="InterPro"/>
</dbReference>
<keyword evidence="5" id="KW-1185">Reference proteome</keyword>
<evidence type="ECO:0000313" key="5">
    <source>
        <dbReference type="Proteomes" id="UP000275048"/>
    </source>
</evidence>
<feature type="domain" description="HNH nuclease" evidence="3">
    <location>
        <begin position="363"/>
        <end position="415"/>
    </location>
</feature>
<feature type="compositionally biased region" description="Basic and acidic residues" evidence="2">
    <location>
        <begin position="481"/>
        <end position="491"/>
    </location>
</feature>
<evidence type="ECO:0000256" key="2">
    <source>
        <dbReference type="SAM" id="MobiDB-lite"/>
    </source>
</evidence>
<dbReference type="GO" id="GO:0004519">
    <property type="term" value="F:endonuclease activity"/>
    <property type="evidence" value="ECO:0007669"/>
    <property type="project" value="UniProtKB-KW"/>
</dbReference>
<accession>A0A3M8A2V3</accession>